<reference evidence="8 9" key="1">
    <citation type="submission" date="2020-08" db="EMBL/GenBank/DDBJ databases">
        <title>Bridging the membrane lipid divide: bacteria of the FCB group superphylum have the potential to synthesize archaeal ether lipids.</title>
        <authorList>
            <person name="Villanueva L."/>
            <person name="Von Meijenfeldt F.A.B."/>
            <person name="Westbye A.B."/>
            <person name="Yadav S."/>
            <person name="Hopmans E.C."/>
            <person name="Dutilh B.E."/>
            <person name="Sinninghe Damste J.S."/>
        </authorList>
    </citation>
    <scope>NUCLEOTIDE SEQUENCE [LARGE SCALE GENOMIC DNA]</scope>
    <source>
        <strain evidence="8">NIOZ-UU17</strain>
    </source>
</reference>
<evidence type="ECO:0000313" key="8">
    <source>
        <dbReference type="EMBL" id="MBC8430366.1"/>
    </source>
</evidence>
<accession>A0A8J6NND0</accession>
<dbReference type="InterPro" id="IPR006638">
    <property type="entry name" value="Elp3/MiaA/NifB-like_rSAM"/>
</dbReference>
<keyword evidence="4" id="KW-0408">Iron</keyword>
<dbReference type="InterPro" id="IPR006158">
    <property type="entry name" value="Cobalamin-bd"/>
</dbReference>
<comment type="cofactor">
    <cofactor evidence="1">
        <name>[4Fe-4S] cluster</name>
        <dbReference type="ChEBI" id="CHEBI:49883"/>
    </cofactor>
</comment>
<dbReference type="AlphaFoldDB" id="A0A8J6NND0"/>
<sequence>MRIVLVNPNPMKPPVTPVSLDYLDSACREAGIEVDLIDCSAEPDWKPKLALALQSQPVLVGVTVRNIDDSYFASRDFSLLRIMPVLEEIKRLTEAPICLGGVGFSIFPSEVFSFCDVPYGICGDGEVGLGKLVAALKGKINLEAVPGLVWMENGNVRTNAISPAPLEKIDLASRSLLDNRYYFENGGQVGFESKRGCFLKCVYCPEPQIRGNVVRMRHPQNVAAELAGLYNRGVKVFHTCDSEFNCPYSHAVLVSKAIIEFGLGSKIKWYAYCSPEYFTEELADLMRKAGCVGIDFGADHGDDQMLRRLGHSYASEDLIRIREICRHNNIICMFDLLLGSPGETKESIEKTIHLMQKIKPDRVGISLGVRLYPITPLGRQIIGASKETLSENPS</sequence>
<dbReference type="Gene3D" id="3.40.50.280">
    <property type="entry name" value="Cobalamin-binding domain"/>
    <property type="match status" value="1"/>
</dbReference>
<dbReference type="GO" id="GO:0031419">
    <property type="term" value="F:cobalamin binding"/>
    <property type="evidence" value="ECO:0007669"/>
    <property type="project" value="InterPro"/>
</dbReference>
<dbReference type="SFLD" id="SFLDG01123">
    <property type="entry name" value="methyltransferase_(Class_B)"/>
    <property type="match status" value="1"/>
</dbReference>
<dbReference type="Pfam" id="PF04055">
    <property type="entry name" value="Radical_SAM"/>
    <property type="match status" value="1"/>
</dbReference>
<evidence type="ECO:0000256" key="4">
    <source>
        <dbReference type="ARBA" id="ARBA00023004"/>
    </source>
</evidence>
<feature type="non-terminal residue" evidence="8">
    <location>
        <position position="394"/>
    </location>
</feature>
<keyword evidence="5" id="KW-0411">Iron-sulfur</keyword>
<name>A0A8J6NND0_9BACT</name>
<dbReference type="EMBL" id="JACNIG010000027">
    <property type="protein sequence ID" value="MBC8430366.1"/>
    <property type="molecule type" value="Genomic_DNA"/>
</dbReference>
<organism evidence="8 9">
    <name type="scientific">Candidatus Desulfatibia vada</name>
    <dbReference type="NCBI Taxonomy" id="2841696"/>
    <lineage>
        <taxon>Bacteria</taxon>
        <taxon>Pseudomonadati</taxon>
        <taxon>Thermodesulfobacteriota</taxon>
        <taxon>Desulfobacteria</taxon>
        <taxon>Desulfobacterales</taxon>
        <taxon>Desulfobacterales incertae sedis</taxon>
        <taxon>Candidatus Desulfatibia</taxon>
    </lineage>
</organism>
<dbReference type="InterPro" id="IPR051198">
    <property type="entry name" value="BchE-like"/>
</dbReference>
<dbReference type="SFLD" id="SFLDG01082">
    <property type="entry name" value="B12-binding_domain_containing"/>
    <property type="match status" value="1"/>
</dbReference>
<dbReference type="GO" id="GO:0051539">
    <property type="term" value="F:4 iron, 4 sulfur cluster binding"/>
    <property type="evidence" value="ECO:0007669"/>
    <property type="project" value="UniProtKB-KW"/>
</dbReference>
<evidence type="ECO:0000256" key="1">
    <source>
        <dbReference type="ARBA" id="ARBA00001966"/>
    </source>
</evidence>
<feature type="domain" description="Radical SAM core" evidence="7">
    <location>
        <begin position="183"/>
        <end position="394"/>
    </location>
</feature>
<evidence type="ECO:0000259" key="6">
    <source>
        <dbReference type="PROSITE" id="PS51332"/>
    </source>
</evidence>
<evidence type="ECO:0000313" key="9">
    <source>
        <dbReference type="Proteomes" id="UP000605201"/>
    </source>
</evidence>
<dbReference type="PROSITE" id="PS51332">
    <property type="entry name" value="B12_BINDING"/>
    <property type="match status" value="1"/>
</dbReference>
<dbReference type="GO" id="GO:0003824">
    <property type="term" value="F:catalytic activity"/>
    <property type="evidence" value="ECO:0007669"/>
    <property type="project" value="InterPro"/>
</dbReference>
<dbReference type="InterPro" id="IPR023404">
    <property type="entry name" value="rSAM_horseshoe"/>
</dbReference>
<dbReference type="PROSITE" id="PS51918">
    <property type="entry name" value="RADICAL_SAM"/>
    <property type="match status" value="1"/>
</dbReference>
<dbReference type="InterPro" id="IPR034466">
    <property type="entry name" value="Methyltransferase_Class_B"/>
</dbReference>
<protein>
    <submittedName>
        <fullName evidence="8">Radical SAM protein</fullName>
    </submittedName>
</protein>
<evidence type="ECO:0000256" key="5">
    <source>
        <dbReference type="ARBA" id="ARBA00023014"/>
    </source>
</evidence>
<dbReference type="SUPFAM" id="SSF102114">
    <property type="entry name" value="Radical SAM enzymes"/>
    <property type="match status" value="1"/>
</dbReference>
<dbReference type="SFLD" id="SFLDS00029">
    <property type="entry name" value="Radical_SAM"/>
    <property type="match status" value="1"/>
</dbReference>
<comment type="caution">
    <text evidence="8">The sequence shown here is derived from an EMBL/GenBank/DDBJ whole genome shotgun (WGS) entry which is preliminary data.</text>
</comment>
<dbReference type="GO" id="GO:0005829">
    <property type="term" value="C:cytosol"/>
    <property type="evidence" value="ECO:0007669"/>
    <property type="project" value="TreeGrafter"/>
</dbReference>
<dbReference type="Gene3D" id="3.80.30.20">
    <property type="entry name" value="tm_1862 like domain"/>
    <property type="match status" value="1"/>
</dbReference>
<proteinExistence type="predicted"/>
<dbReference type="PANTHER" id="PTHR43409">
    <property type="entry name" value="ANAEROBIC MAGNESIUM-PROTOPORPHYRIN IX MONOMETHYL ESTER CYCLASE-RELATED"/>
    <property type="match status" value="1"/>
</dbReference>
<dbReference type="SMART" id="SM00729">
    <property type="entry name" value="Elp3"/>
    <property type="match status" value="1"/>
</dbReference>
<dbReference type="GO" id="GO:0046872">
    <property type="term" value="F:metal ion binding"/>
    <property type="evidence" value="ECO:0007669"/>
    <property type="project" value="UniProtKB-KW"/>
</dbReference>
<keyword evidence="2" id="KW-0949">S-adenosyl-L-methionine</keyword>
<gene>
    <name evidence="8" type="ORF">H8D96_00450</name>
</gene>
<evidence type="ECO:0000256" key="2">
    <source>
        <dbReference type="ARBA" id="ARBA00022691"/>
    </source>
</evidence>
<dbReference type="Proteomes" id="UP000605201">
    <property type="component" value="Unassembled WGS sequence"/>
</dbReference>
<evidence type="ECO:0000256" key="3">
    <source>
        <dbReference type="ARBA" id="ARBA00022723"/>
    </source>
</evidence>
<dbReference type="InterPro" id="IPR007197">
    <property type="entry name" value="rSAM"/>
</dbReference>
<evidence type="ECO:0000259" key="7">
    <source>
        <dbReference type="PROSITE" id="PS51918"/>
    </source>
</evidence>
<keyword evidence="3" id="KW-0479">Metal-binding</keyword>
<dbReference type="CDD" id="cd01335">
    <property type="entry name" value="Radical_SAM"/>
    <property type="match status" value="1"/>
</dbReference>
<dbReference type="InterPro" id="IPR058240">
    <property type="entry name" value="rSAM_sf"/>
</dbReference>
<feature type="domain" description="B12-binding" evidence="6">
    <location>
        <begin position="1"/>
        <end position="143"/>
    </location>
</feature>
<dbReference type="PANTHER" id="PTHR43409:SF16">
    <property type="entry name" value="SLR0320 PROTEIN"/>
    <property type="match status" value="1"/>
</dbReference>